<dbReference type="Gene3D" id="3.40.50.2020">
    <property type="match status" value="1"/>
</dbReference>
<feature type="domain" description="Phosphoribosyltransferase" evidence="1">
    <location>
        <begin position="16"/>
        <end position="174"/>
    </location>
</feature>
<organism evidence="2 3">
    <name type="scientific">Carboxydichorda subterranea</name>
    <dbReference type="NCBI Taxonomy" id="3109565"/>
    <lineage>
        <taxon>Bacteria</taxon>
        <taxon>Bacillati</taxon>
        <taxon>Bacillota</taxon>
        <taxon>Limnochordia</taxon>
        <taxon>Limnochordales</taxon>
        <taxon>Geochordaceae</taxon>
        <taxon>Carboxydichorda</taxon>
    </lineage>
</organism>
<dbReference type="InterPro" id="IPR000836">
    <property type="entry name" value="PRTase_dom"/>
</dbReference>
<dbReference type="Gene3D" id="3.30.1310.20">
    <property type="entry name" value="PRTase-like"/>
    <property type="match status" value="1"/>
</dbReference>
<dbReference type="Proteomes" id="UP001332192">
    <property type="component" value="Chromosome"/>
</dbReference>
<dbReference type="SUPFAM" id="SSF53271">
    <property type="entry name" value="PRTase-like"/>
    <property type="match status" value="1"/>
</dbReference>
<dbReference type="InterPro" id="IPR029057">
    <property type="entry name" value="PRTase-like"/>
</dbReference>
<dbReference type="EMBL" id="CP141615">
    <property type="protein sequence ID" value="WRP17109.1"/>
    <property type="molecule type" value="Genomic_DNA"/>
</dbReference>
<evidence type="ECO:0000259" key="1">
    <source>
        <dbReference type="Pfam" id="PF00156"/>
    </source>
</evidence>
<keyword evidence="2" id="KW-0328">Glycosyltransferase</keyword>
<protein>
    <submittedName>
        <fullName evidence="2">Phosphoribosyltransferase family protein</fullName>
    </submittedName>
</protein>
<dbReference type="GO" id="GO:0016757">
    <property type="term" value="F:glycosyltransferase activity"/>
    <property type="evidence" value="ECO:0007669"/>
    <property type="project" value="UniProtKB-KW"/>
</dbReference>
<gene>
    <name evidence="2" type="ORF">U7230_13625</name>
</gene>
<evidence type="ECO:0000313" key="2">
    <source>
        <dbReference type="EMBL" id="WRP17109.1"/>
    </source>
</evidence>
<dbReference type="Pfam" id="PF00156">
    <property type="entry name" value="Pribosyltran"/>
    <property type="match status" value="1"/>
</dbReference>
<proteinExistence type="predicted"/>
<sequence length="215" mass="22663">MRFADRENAGDRLAALLEEFRGTDALALGIPRGGVVVASRVATRLGLTLGAVSVKKVPCPFNPELAVGAVAADGTELLNEEAVRALSIGPDELRLAVEAALDEARRREAAYGCPIGAVSGRRVLIVDDGLATGYTAIAAVRYATRHGAESVTVAVPVAARSSARMVATECRKVVAVTLTDELESVGQWYDDFRPVDDQHVLQLLRPEHPQAGPGA</sequence>
<name>A0ABZ1BWD1_9FIRM</name>
<reference evidence="2 3" key="1">
    <citation type="journal article" date="2024" name="Front. Microbiol.">
        <title>Novel thermophilic genera Geochorda gen. nov. and Carboxydochorda gen. nov. from the deep terrestrial subsurface reveal the ecophysiological diversity in the class Limnochordia.</title>
        <authorList>
            <person name="Karnachuk O.V."/>
            <person name="Lukina A.P."/>
            <person name="Avakyan M.R."/>
            <person name="Kadnikov V.V."/>
            <person name="Begmatov S."/>
            <person name="Beletsky A.V."/>
            <person name="Vlasova K.G."/>
            <person name="Novikov A.A."/>
            <person name="Shcherbakova V.A."/>
            <person name="Mardanov A.V."/>
            <person name="Ravin N.V."/>
        </authorList>
    </citation>
    <scope>NUCLEOTIDE SEQUENCE [LARGE SCALE GENOMIC DNA]</scope>
    <source>
        <strain evidence="2 3">L945</strain>
    </source>
</reference>
<evidence type="ECO:0000313" key="3">
    <source>
        <dbReference type="Proteomes" id="UP001332192"/>
    </source>
</evidence>
<dbReference type="CDD" id="cd06223">
    <property type="entry name" value="PRTases_typeI"/>
    <property type="match status" value="1"/>
</dbReference>
<dbReference type="RefSeq" id="WP_324716381.1">
    <property type="nucleotide sequence ID" value="NZ_CP141615.1"/>
</dbReference>
<keyword evidence="3" id="KW-1185">Reference proteome</keyword>
<keyword evidence="2" id="KW-0808">Transferase</keyword>
<accession>A0ABZ1BWD1</accession>